<dbReference type="SMART" id="SM00181">
    <property type="entry name" value="EGF"/>
    <property type="match status" value="2"/>
</dbReference>
<dbReference type="EMBL" id="DF236965">
    <property type="protein sequence ID" value="GAQ78622.1"/>
    <property type="molecule type" value="Genomic_DNA"/>
</dbReference>
<dbReference type="SUPFAM" id="SSF51126">
    <property type="entry name" value="Pectin lyase-like"/>
    <property type="match status" value="3"/>
</dbReference>
<evidence type="ECO:0000313" key="4">
    <source>
        <dbReference type="Proteomes" id="UP000054558"/>
    </source>
</evidence>
<feature type="chain" id="PRO_5012553257" description="EGF-like domain-containing protein" evidence="1">
    <location>
        <begin position="24"/>
        <end position="1141"/>
    </location>
</feature>
<keyword evidence="1" id="KW-0732">Signal</keyword>
<dbReference type="OrthoDB" id="205145at2759"/>
<accession>A0A1Y1HLS9</accession>
<sequence length="1141" mass="118987">MASWRVCLLGLICSLFMVAIVQAGSSSFTDCNTLKALLATAQDHDTLIFNGNISITTQACSTGLPIVIDKSIQIVVNGAGGSQLPSDNAFDGRGATNTASLFKITNGAKVDFVNVGFQNVKSSANGAAVSVDSNSQVTFTNYVFKWLESTAQGGAVYLGTSATAIFTVGTMQFNKAANGGAIYAEMNSKLTIVTSFLTNNHASVNGGALVVWGDATVTACTIDANTADVNGAAYSQGGSGLAFFTSTAITRNVAGARAAIHVFGGNAYFKSGTYMPVNSDPTGLGAPDGSADYFGEAPGFASFCPMPNDPVNLNPHTLAGPYAASCPGVTGTITDCCALGAAIAGAAKGATLTVSGIVQLTADQCSPCNVQLPIHISQDITVNGADLNPDYNVITGRTVFGAGAFVVDENVTASFNRISFREFSLNTTFANGAIFYVKKGAFLFTNLCNFLNSKSFHGNGGAIYMEKDTYLLAYADTFRFNWALNGGAIYAEVGSIIQAFTSTIEKNWAKENGAGLFHKGSMLGDYTTFNGNQAGRFGGAVDNNGGTAIYFGGQFGNNTAMCSGGALYLDEGGQVQARFNVFITNDIDASVTPPSGCTPDLASGDARVVNTDPQTYLWACPPQEDQFGDVIFEVSPNTTAAWNTTCPILTGQGEYIKNCSALVAALKAAAPGDTILIGSTDTALNGWSNSGTYIEMSPEICGASLPLVIDKSITIRGAADQALYNVFTTHSKYPMFMVRQNGFTPVKVILESLTFMEAATAGDGAAVYQDVFTDVTYSNMYFTQNIARNGGAVFLGQGATATFQVGSITRNTATGNGGGIYTSEGSTVHFRSYSIQGNRAVQDGGGAFLKGDSDYQVFTYGSNRAGGVGGAFKLVGPVVANFIATGALLSNQAGVAGGAIWVDDCARVLLQTTFVYSNKVADSGDRASDSVFTQPAGFTQLCRVPNITFTDPTENFKGPHSFECANGTLFAALAWPNYVNGICNFTAPVPGGGQFGVNGTAPAPAPAVGPAPGVSNPSCDVDVCFPGTCRLYENGNKCRCPKGFARQTKAPGPFGERREVCVPAAADPCAAREGPCKPGICHATSTTTYTCDCPAPDFVSVYKRELAGPECERIFCQGVPYKGPQYHSPLFRRGQDPKLEL</sequence>
<dbReference type="InterPro" id="IPR000742">
    <property type="entry name" value="EGF"/>
</dbReference>
<feature type="signal peptide" evidence="1">
    <location>
        <begin position="1"/>
        <end position="23"/>
    </location>
</feature>
<organism evidence="3 4">
    <name type="scientific">Klebsormidium nitens</name>
    <name type="common">Green alga</name>
    <name type="synonym">Ulothrix nitens</name>
    <dbReference type="NCBI Taxonomy" id="105231"/>
    <lineage>
        <taxon>Eukaryota</taxon>
        <taxon>Viridiplantae</taxon>
        <taxon>Streptophyta</taxon>
        <taxon>Klebsormidiophyceae</taxon>
        <taxon>Klebsormidiales</taxon>
        <taxon>Klebsormidiaceae</taxon>
        <taxon>Klebsormidium</taxon>
    </lineage>
</organism>
<dbReference type="PANTHER" id="PTHR11319">
    <property type="entry name" value="G PROTEIN-COUPLED RECEPTOR-RELATED"/>
    <property type="match status" value="1"/>
</dbReference>
<evidence type="ECO:0000256" key="1">
    <source>
        <dbReference type="SAM" id="SignalP"/>
    </source>
</evidence>
<dbReference type="AlphaFoldDB" id="A0A1Y1HLS9"/>
<feature type="domain" description="EGF-like" evidence="2">
    <location>
        <begin position="1068"/>
        <end position="1112"/>
    </location>
</feature>
<name>A0A1Y1HLS9_KLENI</name>
<proteinExistence type="predicted"/>
<dbReference type="PANTHER" id="PTHR11319:SF35">
    <property type="entry name" value="OUTER MEMBRANE PROTEIN PMPC-RELATED"/>
    <property type="match status" value="1"/>
</dbReference>
<keyword evidence="4" id="KW-1185">Reference proteome</keyword>
<gene>
    <name evidence="3" type="ORF">KFL_000160250</name>
</gene>
<feature type="domain" description="EGF-like" evidence="2">
    <location>
        <begin position="1018"/>
        <end position="1062"/>
    </location>
</feature>
<evidence type="ECO:0000259" key="2">
    <source>
        <dbReference type="SMART" id="SM00181"/>
    </source>
</evidence>
<reference evidence="3 4" key="1">
    <citation type="journal article" date="2014" name="Nat. Commun.">
        <title>Klebsormidium flaccidum genome reveals primary factors for plant terrestrial adaptation.</title>
        <authorList>
            <person name="Hori K."/>
            <person name="Maruyama F."/>
            <person name="Fujisawa T."/>
            <person name="Togashi T."/>
            <person name="Yamamoto N."/>
            <person name="Seo M."/>
            <person name="Sato S."/>
            <person name="Yamada T."/>
            <person name="Mori H."/>
            <person name="Tajima N."/>
            <person name="Moriyama T."/>
            <person name="Ikeuchi M."/>
            <person name="Watanabe M."/>
            <person name="Wada H."/>
            <person name="Kobayashi K."/>
            <person name="Saito M."/>
            <person name="Masuda T."/>
            <person name="Sasaki-Sekimoto Y."/>
            <person name="Mashiguchi K."/>
            <person name="Awai K."/>
            <person name="Shimojima M."/>
            <person name="Masuda S."/>
            <person name="Iwai M."/>
            <person name="Nobusawa T."/>
            <person name="Narise T."/>
            <person name="Kondo S."/>
            <person name="Saito H."/>
            <person name="Sato R."/>
            <person name="Murakawa M."/>
            <person name="Ihara Y."/>
            <person name="Oshima-Yamada Y."/>
            <person name="Ohtaka K."/>
            <person name="Satoh M."/>
            <person name="Sonobe K."/>
            <person name="Ishii M."/>
            <person name="Ohtani R."/>
            <person name="Kanamori-Sato M."/>
            <person name="Honoki R."/>
            <person name="Miyazaki D."/>
            <person name="Mochizuki H."/>
            <person name="Umetsu J."/>
            <person name="Higashi K."/>
            <person name="Shibata D."/>
            <person name="Kamiya Y."/>
            <person name="Sato N."/>
            <person name="Nakamura Y."/>
            <person name="Tabata S."/>
            <person name="Ida S."/>
            <person name="Kurokawa K."/>
            <person name="Ohta H."/>
        </authorList>
    </citation>
    <scope>NUCLEOTIDE SEQUENCE [LARGE SCALE GENOMIC DNA]</scope>
    <source>
        <strain evidence="3 4">NIES-2285</strain>
    </source>
</reference>
<dbReference type="InterPro" id="IPR011050">
    <property type="entry name" value="Pectin_lyase_fold/virulence"/>
</dbReference>
<evidence type="ECO:0000313" key="3">
    <source>
        <dbReference type="EMBL" id="GAQ78622.1"/>
    </source>
</evidence>
<protein>
    <recommendedName>
        <fullName evidence="2">EGF-like domain-containing protein</fullName>
    </recommendedName>
</protein>
<dbReference type="Proteomes" id="UP000054558">
    <property type="component" value="Unassembled WGS sequence"/>
</dbReference>